<dbReference type="InterPro" id="IPR003337">
    <property type="entry name" value="Trehalose_PPase"/>
</dbReference>
<accession>A0A246JI63</accession>
<dbReference type="GO" id="GO:0046872">
    <property type="term" value="F:metal ion binding"/>
    <property type="evidence" value="ECO:0007669"/>
    <property type="project" value="UniProtKB-KW"/>
</dbReference>
<keyword evidence="4" id="KW-0479">Metal-binding</keyword>
<keyword evidence="4" id="KW-0460">Magnesium</keyword>
<dbReference type="GO" id="GO:0005992">
    <property type="term" value="P:trehalose biosynthetic process"/>
    <property type="evidence" value="ECO:0007669"/>
    <property type="project" value="UniProtKB-UniPathway"/>
</dbReference>
<dbReference type="NCBIfam" id="TIGR00685">
    <property type="entry name" value="T6PP"/>
    <property type="match status" value="1"/>
</dbReference>
<evidence type="ECO:0000313" key="6">
    <source>
        <dbReference type="Proteomes" id="UP000197468"/>
    </source>
</evidence>
<dbReference type="AlphaFoldDB" id="A0A246JI63"/>
<comment type="similarity">
    <text evidence="2 4">Belongs to the trehalose phosphatase family.</text>
</comment>
<gene>
    <name evidence="5" type="primary">otsB</name>
    <name evidence="5" type="ORF">CDN99_07635</name>
</gene>
<evidence type="ECO:0000256" key="2">
    <source>
        <dbReference type="ARBA" id="ARBA00008770"/>
    </source>
</evidence>
<dbReference type="UniPathway" id="UPA00299"/>
<organism evidence="5 6">
    <name type="scientific">Roseateles aquatilis</name>
    <dbReference type="NCBI Taxonomy" id="431061"/>
    <lineage>
        <taxon>Bacteria</taxon>
        <taxon>Pseudomonadati</taxon>
        <taxon>Pseudomonadota</taxon>
        <taxon>Betaproteobacteria</taxon>
        <taxon>Burkholderiales</taxon>
        <taxon>Sphaerotilaceae</taxon>
        <taxon>Roseateles</taxon>
    </lineage>
</organism>
<comment type="caution">
    <text evidence="5">The sequence shown here is derived from an EMBL/GenBank/DDBJ whole genome shotgun (WGS) entry which is preliminary data.</text>
</comment>
<dbReference type="EMBL" id="NIOF01000002">
    <property type="protein sequence ID" value="OWQ92203.1"/>
    <property type="molecule type" value="Genomic_DNA"/>
</dbReference>
<protein>
    <recommendedName>
        <fullName evidence="4">Trehalose 6-phosphate phosphatase</fullName>
        <ecNumber evidence="4">3.1.3.12</ecNumber>
    </recommendedName>
</protein>
<reference evidence="5 6" key="1">
    <citation type="journal article" date="2008" name="Int. J. Syst. Evol. Microbiol.">
        <title>Description of Roseateles aquatilis sp. nov. and Roseateles terrae sp. nov., in the class Betaproteobacteria, and emended description of the genus Roseateles.</title>
        <authorList>
            <person name="Gomila M."/>
            <person name="Bowien B."/>
            <person name="Falsen E."/>
            <person name="Moore E.R."/>
            <person name="Lalucat J."/>
        </authorList>
    </citation>
    <scope>NUCLEOTIDE SEQUENCE [LARGE SCALE GENOMIC DNA]</scope>
    <source>
        <strain evidence="5 6">CCUG 48205</strain>
    </source>
</reference>
<dbReference type="Gene3D" id="3.40.50.1000">
    <property type="entry name" value="HAD superfamily/HAD-like"/>
    <property type="match status" value="1"/>
</dbReference>
<comment type="function">
    <text evidence="4">Removes the phosphate from trehalose 6-phosphate to produce free trehalose.</text>
</comment>
<proteinExistence type="inferred from homology"/>
<comment type="cofactor">
    <cofactor evidence="4">
        <name>Mg(2+)</name>
        <dbReference type="ChEBI" id="CHEBI:18420"/>
    </cofactor>
</comment>
<dbReference type="NCBIfam" id="TIGR01484">
    <property type="entry name" value="HAD-SF-IIB"/>
    <property type="match status" value="1"/>
</dbReference>
<evidence type="ECO:0000313" key="5">
    <source>
        <dbReference type="EMBL" id="OWQ92203.1"/>
    </source>
</evidence>
<dbReference type="Gene3D" id="3.30.70.1020">
    <property type="entry name" value="Trehalose-6-phosphate phosphatase related protein, domain 2"/>
    <property type="match status" value="1"/>
</dbReference>
<sequence>MAAARAHHAARAASLARVGRGGGAMMPVRPLLGPEGRAAIERLMRNRPLLGFDFDGTLAPIVMHPDEARISPVIARLLQQLTERLPVAVITGRQVLDVRHRLGFKPTHIIGNHGAEDEFLGPDPRVVETLKTFRRHARRLEPMLNEAGATVEDKGASIAIHYRLAPNPVLAREAIAELMNEMPPGIEAETGKRVVNILVKGAPDKGDAMARLTTHYGTDAAFYVGDDTNDEPVFQRAGSDWVTARVGPRLDHSHASYYLQEQAEMETVLQLMLEALP</sequence>
<dbReference type="EC" id="3.1.3.12" evidence="4"/>
<dbReference type="InterPro" id="IPR044651">
    <property type="entry name" value="OTSB-like"/>
</dbReference>
<evidence type="ECO:0000256" key="3">
    <source>
        <dbReference type="ARBA" id="ARBA00022801"/>
    </source>
</evidence>
<dbReference type="PANTHER" id="PTHR43768">
    <property type="entry name" value="TREHALOSE 6-PHOSPHATE PHOSPHATASE"/>
    <property type="match status" value="1"/>
</dbReference>
<dbReference type="Proteomes" id="UP000197468">
    <property type="component" value="Unassembled WGS sequence"/>
</dbReference>
<comment type="pathway">
    <text evidence="1 4">Glycan biosynthesis; trehalose biosynthesis.</text>
</comment>
<evidence type="ECO:0000256" key="1">
    <source>
        <dbReference type="ARBA" id="ARBA00005199"/>
    </source>
</evidence>
<dbReference type="InterPro" id="IPR023214">
    <property type="entry name" value="HAD_sf"/>
</dbReference>
<dbReference type="Pfam" id="PF02358">
    <property type="entry name" value="Trehalose_PPase"/>
    <property type="match status" value="1"/>
</dbReference>
<dbReference type="PANTHER" id="PTHR43768:SF3">
    <property type="entry name" value="TREHALOSE 6-PHOSPHATE PHOSPHATASE"/>
    <property type="match status" value="1"/>
</dbReference>
<evidence type="ECO:0000256" key="4">
    <source>
        <dbReference type="RuleBase" id="RU361117"/>
    </source>
</evidence>
<comment type="catalytic activity">
    <reaction evidence="4">
        <text>alpha,alpha-trehalose 6-phosphate + H2O = alpha,alpha-trehalose + phosphate</text>
        <dbReference type="Rhea" id="RHEA:23420"/>
        <dbReference type="ChEBI" id="CHEBI:15377"/>
        <dbReference type="ChEBI" id="CHEBI:16551"/>
        <dbReference type="ChEBI" id="CHEBI:43474"/>
        <dbReference type="ChEBI" id="CHEBI:58429"/>
        <dbReference type="EC" id="3.1.3.12"/>
    </reaction>
</comment>
<dbReference type="SUPFAM" id="SSF56784">
    <property type="entry name" value="HAD-like"/>
    <property type="match status" value="1"/>
</dbReference>
<dbReference type="GO" id="GO:0004805">
    <property type="term" value="F:trehalose-phosphatase activity"/>
    <property type="evidence" value="ECO:0007669"/>
    <property type="project" value="UniProtKB-EC"/>
</dbReference>
<keyword evidence="3 4" id="KW-0378">Hydrolase</keyword>
<name>A0A246JI63_9BURK</name>
<keyword evidence="6" id="KW-1185">Reference proteome</keyword>
<dbReference type="InterPro" id="IPR006379">
    <property type="entry name" value="HAD-SF_hydro_IIB"/>
</dbReference>
<dbReference type="InterPro" id="IPR036412">
    <property type="entry name" value="HAD-like_sf"/>
</dbReference>